<sequence>MVAQSRQQDVGNALLAFNLYLILVDEGTKFALWRLVFNGATDGTGLAADTASQAKREIAPEPAEPVMRQRSGRPVAGETAVYCCPYFLPSRCNNETLVTPLICV</sequence>
<reference evidence="3" key="1">
    <citation type="submission" date="2017-02" db="UniProtKB">
        <authorList>
            <consortium name="WormBaseParasite"/>
        </authorList>
    </citation>
    <scope>IDENTIFICATION</scope>
</reference>
<accession>A0A0N4UU68</accession>
<protein>
    <submittedName>
        <fullName evidence="3">Transposase</fullName>
    </submittedName>
</protein>
<dbReference type="EMBL" id="UXUI01001696">
    <property type="protein sequence ID" value="VDD85490.1"/>
    <property type="molecule type" value="Genomic_DNA"/>
</dbReference>
<organism evidence="3">
    <name type="scientific">Enterobius vermicularis</name>
    <name type="common">Human pinworm</name>
    <dbReference type="NCBI Taxonomy" id="51028"/>
    <lineage>
        <taxon>Eukaryota</taxon>
        <taxon>Metazoa</taxon>
        <taxon>Ecdysozoa</taxon>
        <taxon>Nematoda</taxon>
        <taxon>Chromadorea</taxon>
        <taxon>Rhabditida</taxon>
        <taxon>Spirurina</taxon>
        <taxon>Oxyuridomorpha</taxon>
        <taxon>Oxyuroidea</taxon>
        <taxon>Oxyuridae</taxon>
        <taxon>Enterobius</taxon>
    </lineage>
</organism>
<dbReference type="WBParaSite" id="EVEC_0000091101-mRNA-1">
    <property type="protein sequence ID" value="EVEC_0000091101-mRNA-1"/>
    <property type="gene ID" value="EVEC_0000091101"/>
</dbReference>
<gene>
    <name evidence="1" type="ORF">EVEC_LOCUS633</name>
</gene>
<proteinExistence type="predicted"/>
<evidence type="ECO:0000313" key="3">
    <source>
        <dbReference type="WBParaSite" id="EVEC_0000091101-mRNA-1"/>
    </source>
</evidence>
<dbReference type="Proteomes" id="UP000274131">
    <property type="component" value="Unassembled WGS sequence"/>
</dbReference>
<dbReference type="AlphaFoldDB" id="A0A0N4UU68"/>
<keyword evidence="2" id="KW-1185">Reference proteome</keyword>
<name>A0A0N4UU68_ENTVE</name>
<evidence type="ECO:0000313" key="2">
    <source>
        <dbReference type="Proteomes" id="UP000274131"/>
    </source>
</evidence>
<evidence type="ECO:0000313" key="1">
    <source>
        <dbReference type="EMBL" id="VDD85490.1"/>
    </source>
</evidence>
<reference evidence="1 2" key="2">
    <citation type="submission" date="2018-10" db="EMBL/GenBank/DDBJ databases">
        <authorList>
            <consortium name="Pathogen Informatics"/>
        </authorList>
    </citation>
    <scope>NUCLEOTIDE SEQUENCE [LARGE SCALE GENOMIC DNA]</scope>
</reference>